<dbReference type="InterPro" id="IPR003439">
    <property type="entry name" value="ABC_transporter-like_ATP-bd"/>
</dbReference>
<dbReference type="InterPro" id="IPR027417">
    <property type="entry name" value="P-loop_NTPase"/>
</dbReference>
<dbReference type="PANTHER" id="PTHR43166">
    <property type="entry name" value="AMINO ACID IMPORT ATP-BINDING PROTEIN"/>
    <property type="match status" value="1"/>
</dbReference>
<dbReference type="AlphaFoldDB" id="A0A3N0AXH6"/>
<keyword evidence="5 8" id="KW-0067">ATP-binding</keyword>
<evidence type="ECO:0000256" key="2">
    <source>
        <dbReference type="ARBA" id="ARBA00022448"/>
    </source>
</evidence>
<dbReference type="OrthoDB" id="3175865at2"/>
<name>A0A3N0AXH6_9ACTN</name>
<dbReference type="InterPro" id="IPR003593">
    <property type="entry name" value="AAA+_ATPase"/>
</dbReference>
<reference evidence="9" key="1">
    <citation type="submission" date="2018-05" db="EMBL/GenBank/DDBJ databases">
        <title>Genome Sequencing of selected type strains of the family Eggerthellaceae.</title>
        <authorList>
            <person name="Danylec N."/>
            <person name="Stoll D.A."/>
            <person name="Doetsch A."/>
            <person name="Huch M."/>
        </authorList>
    </citation>
    <scope>NUCLEOTIDE SEQUENCE [LARGE SCALE GENOMIC DNA]</scope>
    <source>
        <strain evidence="9">DSM 24851</strain>
    </source>
</reference>
<evidence type="ECO:0000256" key="3">
    <source>
        <dbReference type="ARBA" id="ARBA00022475"/>
    </source>
</evidence>
<dbReference type="InterPro" id="IPR030679">
    <property type="entry name" value="ABC_ATPase_HisP-typ"/>
</dbReference>
<keyword evidence="3" id="KW-1003">Cell membrane</keyword>
<keyword evidence="6" id="KW-0472">Membrane</keyword>
<dbReference type="PANTHER" id="PTHR43166:SF35">
    <property type="entry name" value="L-CYSTINE IMPORT ATP-BINDING PROTEIN TCYN"/>
    <property type="match status" value="1"/>
</dbReference>
<dbReference type="Proteomes" id="UP000269591">
    <property type="component" value="Unassembled WGS sequence"/>
</dbReference>
<evidence type="ECO:0000256" key="4">
    <source>
        <dbReference type="ARBA" id="ARBA00022741"/>
    </source>
</evidence>
<evidence type="ECO:0000313" key="9">
    <source>
        <dbReference type="Proteomes" id="UP000269591"/>
    </source>
</evidence>
<keyword evidence="2" id="KW-0813">Transport</keyword>
<dbReference type="PROSITE" id="PS50893">
    <property type="entry name" value="ABC_TRANSPORTER_2"/>
    <property type="match status" value="1"/>
</dbReference>
<dbReference type="SMART" id="SM00382">
    <property type="entry name" value="AAA"/>
    <property type="match status" value="1"/>
</dbReference>
<keyword evidence="9" id="KW-1185">Reference proteome</keyword>
<gene>
    <name evidence="8" type="primary">glnQ</name>
    <name evidence="8" type="ORF">DMP06_07100</name>
</gene>
<dbReference type="SUPFAM" id="SSF52540">
    <property type="entry name" value="P-loop containing nucleoside triphosphate hydrolases"/>
    <property type="match status" value="1"/>
</dbReference>
<dbReference type="EMBL" id="QIBX01000011">
    <property type="protein sequence ID" value="RNL39563.1"/>
    <property type="molecule type" value="Genomic_DNA"/>
</dbReference>
<evidence type="ECO:0000313" key="8">
    <source>
        <dbReference type="EMBL" id="RNL39563.1"/>
    </source>
</evidence>
<feature type="domain" description="ABC transporter" evidence="7">
    <location>
        <begin position="14"/>
        <end position="252"/>
    </location>
</feature>
<dbReference type="InterPro" id="IPR050086">
    <property type="entry name" value="MetN_ABC_transporter-like"/>
</dbReference>
<keyword evidence="4" id="KW-0547">Nucleotide-binding</keyword>
<dbReference type="GO" id="GO:0005524">
    <property type="term" value="F:ATP binding"/>
    <property type="evidence" value="ECO:0007669"/>
    <property type="project" value="UniProtKB-KW"/>
</dbReference>
<evidence type="ECO:0000256" key="5">
    <source>
        <dbReference type="ARBA" id="ARBA00022840"/>
    </source>
</evidence>
<comment type="subcellular location">
    <subcellularLocation>
        <location evidence="1">Cell membrane</location>
        <topology evidence="1">Peripheral membrane protein</topology>
    </subcellularLocation>
</comment>
<sequence>MPREEAAAGRATGAGFGSRRKANADAVEVLHGIDLAVNRGDVVAILGPSGSGKTTLLRCANFLERANVGTMVFDGERLDMHRATARQIAQVRRKTAFVFQDYNLFRNRTVLGNVMEGLVTARNMPKGDAREKAVACLERVGMANRLDAYPVQLSGGQQQRVAIARAMATDPKIVFFDEPTSALDPELTSEVLAAMRALADEGMTMVVVTHEMSFARNVADRVVFMEDGRVQVQASAREFFDHPANDRVRAFLRTVEGAG</sequence>
<evidence type="ECO:0000256" key="1">
    <source>
        <dbReference type="ARBA" id="ARBA00004202"/>
    </source>
</evidence>
<dbReference type="Gene3D" id="3.40.50.300">
    <property type="entry name" value="P-loop containing nucleotide triphosphate hydrolases"/>
    <property type="match status" value="1"/>
</dbReference>
<organism evidence="8 9">
    <name type="scientific">Slackia equolifaciens</name>
    <dbReference type="NCBI Taxonomy" id="498718"/>
    <lineage>
        <taxon>Bacteria</taxon>
        <taxon>Bacillati</taxon>
        <taxon>Actinomycetota</taxon>
        <taxon>Coriobacteriia</taxon>
        <taxon>Eggerthellales</taxon>
        <taxon>Eggerthellaceae</taxon>
        <taxon>Slackia</taxon>
    </lineage>
</organism>
<proteinExistence type="predicted"/>
<dbReference type="GO" id="GO:0005886">
    <property type="term" value="C:plasma membrane"/>
    <property type="evidence" value="ECO:0007669"/>
    <property type="project" value="UniProtKB-SubCell"/>
</dbReference>
<dbReference type="GO" id="GO:0016887">
    <property type="term" value="F:ATP hydrolysis activity"/>
    <property type="evidence" value="ECO:0007669"/>
    <property type="project" value="InterPro"/>
</dbReference>
<dbReference type="Pfam" id="PF00005">
    <property type="entry name" value="ABC_tran"/>
    <property type="match status" value="1"/>
</dbReference>
<evidence type="ECO:0000256" key="6">
    <source>
        <dbReference type="ARBA" id="ARBA00023136"/>
    </source>
</evidence>
<accession>A0A3N0AXH6</accession>
<dbReference type="PIRSF" id="PIRSF039085">
    <property type="entry name" value="ABC_ATPase_HisP"/>
    <property type="match status" value="1"/>
</dbReference>
<dbReference type="PROSITE" id="PS00211">
    <property type="entry name" value="ABC_TRANSPORTER_1"/>
    <property type="match status" value="1"/>
</dbReference>
<protein>
    <submittedName>
        <fullName evidence="8">Glutamine ABC transporter ATP-binding protein</fullName>
    </submittedName>
</protein>
<evidence type="ECO:0000259" key="7">
    <source>
        <dbReference type="PROSITE" id="PS50893"/>
    </source>
</evidence>
<comment type="caution">
    <text evidence="8">The sequence shown here is derived from an EMBL/GenBank/DDBJ whole genome shotgun (WGS) entry which is preliminary data.</text>
</comment>
<dbReference type="GO" id="GO:0015424">
    <property type="term" value="F:ABC-type amino acid transporter activity"/>
    <property type="evidence" value="ECO:0007669"/>
    <property type="project" value="InterPro"/>
</dbReference>
<dbReference type="InterPro" id="IPR017871">
    <property type="entry name" value="ABC_transporter-like_CS"/>
</dbReference>